<evidence type="ECO:0000256" key="6">
    <source>
        <dbReference type="ARBA" id="ARBA00023316"/>
    </source>
</evidence>
<keyword evidence="2" id="KW-0808">Transferase</keyword>
<name>D2MPV1_9FIRM</name>
<evidence type="ECO:0000313" key="8">
    <source>
        <dbReference type="EMBL" id="EFC05404.1"/>
    </source>
</evidence>
<keyword evidence="3" id="KW-0133">Cell shape</keyword>
<dbReference type="PANTHER" id="PTHR36174:SF1">
    <property type="entry name" value="LIPID II:GLYCINE GLYCYLTRANSFERASE"/>
    <property type="match status" value="1"/>
</dbReference>
<comment type="caution">
    <text evidence="8">The sequence shown here is derived from an EMBL/GenBank/DDBJ whole genome shotgun (WGS) entry which is preliminary data.</text>
</comment>
<keyword evidence="9" id="KW-1185">Reference proteome</keyword>
<proteinExistence type="inferred from homology"/>
<evidence type="ECO:0000256" key="1">
    <source>
        <dbReference type="ARBA" id="ARBA00009943"/>
    </source>
</evidence>
<keyword evidence="7" id="KW-0175">Coiled coil</keyword>
<dbReference type="eggNOG" id="COG2348">
    <property type="taxonomic scope" value="Bacteria"/>
</dbReference>
<dbReference type="Gene3D" id="3.40.630.30">
    <property type="match status" value="2"/>
</dbReference>
<dbReference type="InterPro" id="IPR050644">
    <property type="entry name" value="PG_Glycine_Bridge_Synth"/>
</dbReference>
<accession>D2MPV1</accession>
<dbReference type="GO" id="GO:0008360">
    <property type="term" value="P:regulation of cell shape"/>
    <property type="evidence" value="ECO:0007669"/>
    <property type="project" value="UniProtKB-KW"/>
</dbReference>
<evidence type="ECO:0000256" key="4">
    <source>
        <dbReference type="ARBA" id="ARBA00022984"/>
    </source>
</evidence>
<dbReference type="EMBL" id="ADFR01000014">
    <property type="protein sequence ID" value="EFC05404.1"/>
    <property type="molecule type" value="Genomic_DNA"/>
</dbReference>
<comment type="similarity">
    <text evidence="1">Belongs to the FemABX family.</text>
</comment>
<dbReference type="Gene3D" id="1.20.58.90">
    <property type="match status" value="1"/>
</dbReference>
<evidence type="ECO:0000256" key="2">
    <source>
        <dbReference type="ARBA" id="ARBA00022679"/>
    </source>
</evidence>
<dbReference type="AlphaFoldDB" id="D2MPV1"/>
<dbReference type="STRING" id="679192.HMPREF9013_0339"/>
<evidence type="ECO:0000313" key="9">
    <source>
        <dbReference type="Proteomes" id="UP000005017"/>
    </source>
</evidence>
<evidence type="ECO:0000256" key="7">
    <source>
        <dbReference type="SAM" id="Coils"/>
    </source>
</evidence>
<dbReference type="PANTHER" id="PTHR36174">
    <property type="entry name" value="LIPID II:GLYCINE GLYCYLTRANSFERASE"/>
    <property type="match status" value="1"/>
</dbReference>
<keyword evidence="5" id="KW-0012">Acyltransferase</keyword>
<protein>
    <submittedName>
        <fullName evidence="8">FemAB family protein</fullName>
    </submittedName>
</protein>
<dbReference type="PROSITE" id="PS51191">
    <property type="entry name" value="FEMABX"/>
    <property type="match status" value="1"/>
</dbReference>
<dbReference type="SUPFAM" id="SSF55729">
    <property type="entry name" value="Acyl-CoA N-acyltransferases (Nat)"/>
    <property type="match status" value="2"/>
</dbReference>
<dbReference type="Pfam" id="PF02388">
    <property type="entry name" value="FemAB"/>
    <property type="match status" value="1"/>
</dbReference>
<feature type="coiled-coil region" evidence="7">
    <location>
        <begin position="251"/>
        <end position="294"/>
    </location>
</feature>
<dbReference type="GO" id="GO:0071555">
    <property type="term" value="P:cell wall organization"/>
    <property type="evidence" value="ECO:0007669"/>
    <property type="project" value="UniProtKB-KW"/>
</dbReference>
<keyword evidence="4" id="KW-0573">Peptidoglycan synthesis</keyword>
<dbReference type="OrthoDB" id="9785911at2"/>
<dbReference type="GO" id="GO:0016755">
    <property type="term" value="F:aminoacyltransferase activity"/>
    <property type="evidence" value="ECO:0007669"/>
    <property type="project" value="InterPro"/>
</dbReference>
<evidence type="ECO:0000256" key="3">
    <source>
        <dbReference type="ARBA" id="ARBA00022960"/>
    </source>
</evidence>
<dbReference type="Proteomes" id="UP000005017">
    <property type="component" value="Unassembled WGS sequence"/>
</dbReference>
<evidence type="ECO:0000256" key="5">
    <source>
        <dbReference type="ARBA" id="ARBA00023315"/>
    </source>
</evidence>
<sequence>MRFIEGVKAERFDTFAVNDPLNHYSKTSPFIQLAKLNGYQSGDLLGVEDEQGHLMATAVMVHKKYRLINLQYSYCQYGFNGDFENRKLMHFLIHHLKNFAQKKGSCFLRMDPNITRLEHEKDGKIKEGGFNHEWFTEFLKEQGFRHLGYNYGYSGNWMSRFTYVKNLDLDWNGCLKSIKRQANYSTKNEERFVKVRQGSKEDLWILVRAEKELAKKLGFIPKSEEYFAKFWDIYEPYAHFYVVKTNYHQAKLSLQTQLEQAKNHLLEIKDAHKLEVETKHIEALEKEIQEIEQGGYDQDEEAYLGAKFILRQGTKVWNVNMYTNKTLMNFRSAFALHMRAMKDVYDQGAKSYDFEGVVGTNDPKDPLYGQQNFKKSFGGDFLEFIGEFDCVFNEKKYGFWKKYDHLWRGLRRRYARWFIRLK</sequence>
<dbReference type="RefSeq" id="WP_006627414.1">
    <property type="nucleotide sequence ID" value="NZ_ADFR01000014.1"/>
</dbReference>
<keyword evidence="6" id="KW-0961">Cell wall biogenesis/degradation</keyword>
<gene>
    <name evidence="8" type="ORF">HMPREF9013_0339</name>
</gene>
<dbReference type="InterPro" id="IPR016181">
    <property type="entry name" value="Acyl_CoA_acyltransferase"/>
</dbReference>
<dbReference type="GO" id="GO:0009252">
    <property type="term" value="P:peptidoglycan biosynthetic process"/>
    <property type="evidence" value="ECO:0007669"/>
    <property type="project" value="UniProtKB-KW"/>
</dbReference>
<dbReference type="InterPro" id="IPR003447">
    <property type="entry name" value="FEMABX"/>
</dbReference>
<reference evidence="9" key="1">
    <citation type="submission" date="2009-12" db="EMBL/GenBank/DDBJ databases">
        <title>Sequence of Clostridiales genomosp. BVAB3 str. UPII9-5.</title>
        <authorList>
            <person name="Madupu R."/>
            <person name="Durkin A.S."/>
            <person name="Torralba M."/>
            <person name="Methe B."/>
            <person name="Sutton G.G."/>
            <person name="Strausberg R.L."/>
            <person name="Nelson K.E."/>
        </authorList>
    </citation>
    <scope>NUCLEOTIDE SEQUENCE [LARGE SCALE GENOMIC DNA]</scope>
    <source>
        <strain evidence="9">W1219</strain>
    </source>
</reference>
<organism evidence="8 9">
    <name type="scientific">Bulleidia extructa W1219</name>
    <dbReference type="NCBI Taxonomy" id="679192"/>
    <lineage>
        <taxon>Bacteria</taxon>
        <taxon>Bacillati</taxon>
        <taxon>Bacillota</taxon>
        <taxon>Erysipelotrichia</taxon>
        <taxon>Erysipelotrichales</taxon>
        <taxon>Erysipelotrichaceae</taxon>
        <taxon>Bulleidia</taxon>
    </lineage>
</organism>